<dbReference type="EMBL" id="SRLO01000982">
    <property type="protein sequence ID" value="TNN43198.1"/>
    <property type="molecule type" value="Genomic_DNA"/>
</dbReference>
<dbReference type="AlphaFoldDB" id="A0A4Z2FPW6"/>
<name>A0A4Z2FPW6_9TELE</name>
<feature type="region of interest" description="Disordered" evidence="1">
    <location>
        <begin position="153"/>
        <end position="210"/>
    </location>
</feature>
<gene>
    <name evidence="2" type="ORF">EYF80_046609</name>
</gene>
<evidence type="ECO:0000313" key="3">
    <source>
        <dbReference type="Proteomes" id="UP000314294"/>
    </source>
</evidence>
<feature type="compositionally biased region" description="Basic residues" evidence="1">
    <location>
        <begin position="198"/>
        <end position="210"/>
    </location>
</feature>
<feature type="compositionally biased region" description="Gly residues" evidence="1">
    <location>
        <begin position="163"/>
        <end position="174"/>
    </location>
</feature>
<evidence type="ECO:0000256" key="1">
    <source>
        <dbReference type="SAM" id="MobiDB-lite"/>
    </source>
</evidence>
<sequence length="210" mass="22726">MGKTTDTRKEHLPKAMDCPSKLLSFRTFRTCLSPVVSGFDTTWILHFVPVEASPLTEKPHHQGMGVFLQVVHVGLQVGQEEPDLSLALGLQEEPLVVPKNKKQINTAAPFLPPRTMHPSIAPLLLPASSSTVLAHSYISGILQLAPNNIDISRTTSRGRREGGGATEAGGGASKAGGAEKEAGPQRQEAGPQRQEVQRKRRGHRGRRRGQ</sequence>
<comment type="caution">
    <text evidence="2">The sequence shown here is derived from an EMBL/GenBank/DDBJ whole genome shotgun (WGS) entry which is preliminary data.</text>
</comment>
<reference evidence="2 3" key="1">
    <citation type="submission" date="2019-03" db="EMBL/GenBank/DDBJ databases">
        <title>First draft genome of Liparis tanakae, snailfish: a comprehensive survey of snailfish specific genes.</title>
        <authorList>
            <person name="Kim W."/>
            <person name="Song I."/>
            <person name="Jeong J.-H."/>
            <person name="Kim D."/>
            <person name="Kim S."/>
            <person name="Ryu S."/>
            <person name="Song J.Y."/>
            <person name="Lee S.K."/>
        </authorList>
    </citation>
    <scope>NUCLEOTIDE SEQUENCE [LARGE SCALE GENOMIC DNA]</scope>
    <source>
        <tissue evidence="2">Muscle</tissue>
    </source>
</reference>
<proteinExistence type="predicted"/>
<evidence type="ECO:0000313" key="2">
    <source>
        <dbReference type="EMBL" id="TNN43198.1"/>
    </source>
</evidence>
<organism evidence="2 3">
    <name type="scientific">Liparis tanakae</name>
    <name type="common">Tanaka's snailfish</name>
    <dbReference type="NCBI Taxonomy" id="230148"/>
    <lineage>
        <taxon>Eukaryota</taxon>
        <taxon>Metazoa</taxon>
        <taxon>Chordata</taxon>
        <taxon>Craniata</taxon>
        <taxon>Vertebrata</taxon>
        <taxon>Euteleostomi</taxon>
        <taxon>Actinopterygii</taxon>
        <taxon>Neopterygii</taxon>
        <taxon>Teleostei</taxon>
        <taxon>Neoteleostei</taxon>
        <taxon>Acanthomorphata</taxon>
        <taxon>Eupercaria</taxon>
        <taxon>Perciformes</taxon>
        <taxon>Cottioidei</taxon>
        <taxon>Cottales</taxon>
        <taxon>Liparidae</taxon>
        <taxon>Liparis</taxon>
    </lineage>
</organism>
<keyword evidence="3" id="KW-1185">Reference proteome</keyword>
<accession>A0A4Z2FPW6</accession>
<protein>
    <submittedName>
        <fullName evidence="2">Uncharacterized protein</fullName>
    </submittedName>
</protein>
<dbReference type="Proteomes" id="UP000314294">
    <property type="component" value="Unassembled WGS sequence"/>
</dbReference>